<organism evidence="1 2">
    <name type="scientific">Haemaphysalis longicornis</name>
    <name type="common">Bush tick</name>
    <dbReference type="NCBI Taxonomy" id="44386"/>
    <lineage>
        <taxon>Eukaryota</taxon>
        <taxon>Metazoa</taxon>
        <taxon>Ecdysozoa</taxon>
        <taxon>Arthropoda</taxon>
        <taxon>Chelicerata</taxon>
        <taxon>Arachnida</taxon>
        <taxon>Acari</taxon>
        <taxon>Parasitiformes</taxon>
        <taxon>Ixodida</taxon>
        <taxon>Ixodoidea</taxon>
        <taxon>Ixodidae</taxon>
        <taxon>Haemaphysalinae</taxon>
        <taxon>Haemaphysalis</taxon>
    </lineage>
</organism>
<dbReference type="OrthoDB" id="6437257at2759"/>
<dbReference type="InterPro" id="IPR011604">
    <property type="entry name" value="PDDEXK-like_dom_sf"/>
</dbReference>
<evidence type="ECO:0000313" key="1">
    <source>
        <dbReference type="EMBL" id="KAH9382940.1"/>
    </source>
</evidence>
<dbReference type="VEuPathDB" id="VectorBase:HLOH_056966"/>
<sequence>MKQYTRAKGRQLGLVVAPEVPWLGNSPDGVSSQGNRRVLIEVKCPMLGKEDSIVNLVHKKRCNFSMPMEKTSFSGKQNKYYSRCSWAAPSRNECVPFGCLLTCGSFALELPKDVQHMPELLGRLQYVYLKKVLQSLLRLTLASIQSPIYNDKVTYTTSNILFSCGAQRFVSITHGPHH</sequence>
<accession>A0A9J6H6F4</accession>
<comment type="caution">
    <text evidence="1">The sequence shown here is derived from an EMBL/GenBank/DDBJ whole genome shotgun (WGS) entry which is preliminary data.</text>
</comment>
<dbReference type="Gene3D" id="3.90.320.10">
    <property type="match status" value="1"/>
</dbReference>
<proteinExistence type="predicted"/>
<evidence type="ECO:0008006" key="3">
    <source>
        <dbReference type="Google" id="ProtNLM"/>
    </source>
</evidence>
<protein>
    <recommendedName>
        <fullName evidence="3">YqaJ viral recombinase domain-containing protein</fullName>
    </recommendedName>
</protein>
<reference evidence="1 2" key="1">
    <citation type="journal article" date="2020" name="Cell">
        <title>Large-Scale Comparative Analyses of Tick Genomes Elucidate Their Genetic Diversity and Vector Capacities.</title>
        <authorList>
            <consortium name="Tick Genome and Microbiome Consortium (TIGMIC)"/>
            <person name="Jia N."/>
            <person name="Wang J."/>
            <person name="Shi W."/>
            <person name="Du L."/>
            <person name="Sun Y."/>
            <person name="Zhan W."/>
            <person name="Jiang J.F."/>
            <person name="Wang Q."/>
            <person name="Zhang B."/>
            <person name="Ji P."/>
            <person name="Bell-Sakyi L."/>
            <person name="Cui X.M."/>
            <person name="Yuan T.T."/>
            <person name="Jiang B.G."/>
            <person name="Yang W.F."/>
            <person name="Lam T.T."/>
            <person name="Chang Q.C."/>
            <person name="Ding S.J."/>
            <person name="Wang X.J."/>
            <person name="Zhu J.G."/>
            <person name="Ruan X.D."/>
            <person name="Zhao L."/>
            <person name="Wei J.T."/>
            <person name="Ye R.Z."/>
            <person name="Que T.C."/>
            <person name="Du C.H."/>
            <person name="Zhou Y.H."/>
            <person name="Cheng J.X."/>
            <person name="Dai P.F."/>
            <person name="Guo W.B."/>
            <person name="Han X.H."/>
            <person name="Huang E.J."/>
            <person name="Li L.F."/>
            <person name="Wei W."/>
            <person name="Gao Y.C."/>
            <person name="Liu J.Z."/>
            <person name="Shao H.Z."/>
            <person name="Wang X."/>
            <person name="Wang C.C."/>
            <person name="Yang T.C."/>
            <person name="Huo Q.B."/>
            <person name="Li W."/>
            <person name="Chen H.Y."/>
            <person name="Chen S.E."/>
            <person name="Zhou L.G."/>
            <person name="Ni X.B."/>
            <person name="Tian J.H."/>
            <person name="Sheng Y."/>
            <person name="Liu T."/>
            <person name="Pan Y.S."/>
            <person name="Xia L.Y."/>
            <person name="Li J."/>
            <person name="Zhao F."/>
            <person name="Cao W.C."/>
        </authorList>
    </citation>
    <scope>NUCLEOTIDE SEQUENCE [LARGE SCALE GENOMIC DNA]</scope>
    <source>
        <strain evidence="1">HaeL-2018</strain>
    </source>
</reference>
<dbReference type="AlphaFoldDB" id="A0A9J6H6F4"/>
<evidence type="ECO:0000313" key="2">
    <source>
        <dbReference type="Proteomes" id="UP000821853"/>
    </source>
</evidence>
<gene>
    <name evidence="1" type="ORF">HPB48_023573</name>
</gene>
<dbReference type="Proteomes" id="UP000821853">
    <property type="component" value="Unassembled WGS sequence"/>
</dbReference>
<keyword evidence="2" id="KW-1185">Reference proteome</keyword>
<dbReference type="EMBL" id="JABSTR010000702">
    <property type="protein sequence ID" value="KAH9382940.1"/>
    <property type="molecule type" value="Genomic_DNA"/>
</dbReference>
<name>A0A9J6H6F4_HAELO</name>